<dbReference type="HOGENOM" id="CLU_1677563_0_0_1"/>
<sequence>MITYENVYTYEDEAEDSATGSRDTAPNAITETQAPATPATSTTAAQPASTLPTTPPATAPSAPKLVKKLVRPTKPAPGCPLPPNDLAPYKPTIFGLDKARRDCRFEMIKIVKEVDAVADDPKIAIDPDRSFQYLSPATFRMLLPVSARLALMNIISI</sequence>
<feature type="compositionally biased region" description="Low complexity" evidence="1">
    <location>
        <begin position="32"/>
        <end position="52"/>
    </location>
</feature>
<feature type="compositionally biased region" description="Pro residues" evidence="1">
    <location>
        <begin position="74"/>
        <end position="85"/>
    </location>
</feature>
<name>A0A067M3W0_BOTB1</name>
<proteinExistence type="predicted"/>
<dbReference type="InParanoid" id="A0A067M3W0"/>
<feature type="compositionally biased region" description="Polar residues" evidence="1">
    <location>
        <begin position="18"/>
        <end position="31"/>
    </location>
</feature>
<reference evidence="3" key="1">
    <citation type="journal article" date="2014" name="Proc. Natl. Acad. Sci. U.S.A.">
        <title>Extensive sampling of basidiomycete genomes demonstrates inadequacy of the white-rot/brown-rot paradigm for wood decay fungi.</title>
        <authorList>
            <person name="Riley R."/>
            <person name="Salamov A.A."/>
            <person name="Brown D.W."/>
            <person name="Nagy L.G."/>
            <person name="Floudas D."/>
            <person name="Held B.W."/>
            <person name="Levasseur A."/>
            <person name="Lombard V."/>
            <person name="Morin E."/>
            <person name="Otillar R."/>
            <person name="Lindquist E.A."/>
            <person name="Sun H."/>
            <person name="LaButti K.M."/>
            <person name="Schmutz J."/>
            <person name="Jabbour D."/>
            <person name="Luo H."/>
            <person name="Baker S.E."/>
            <person name="Pisabarro A.G."/>
            <person name="Walton J.D."/>
            <person name="Blanchette R.A."/>
            <person name="Henrissat B."/>
            <person name="Martin F."/>
            <person name="Cullen D."/>
            <person name="Hibbett D.S."/>
            <person name="Grigoriev I.V."/>
        </authorList>
    </citation>
    <scope>NUCLEOTIDE SEQUENCE [LARGE SCALE GENOMIC DNA]</scope>
    <source>
        <strain evidence="3">FD-172 SS1</strain>
    </source>
</reference>
<evidence type="ECO:0000313" key="3">
    <source>
        <dbReference type="Proteomes" id="UP000027195"/>
    </source>
</evidence>
<organism evidence="2 3">
    <name type="scientific">Botryobasidium botryosum (strain FD-172 SS1)</name>
    <dbReference type="NCBI Taxonomy" id="930990"/>
    <lineage>
        <taxon>Eukaryota</taxon>
        <taxon>Fungi</taxon>
        <taxon>Dikarya</taxon>
        <taxon>Basidiomycota</taxon>
        <taxon>Agaricomycotina</taxon>
        <taxon>Agaricomycetes</taxon>
        <taxon>Cantharellales</taxon>
        <taxon>Botryobasidiaceae</taxon>
        <taxon>Botryobasidium</taxon>
    </lineage>
</organism>
<dbReference type="Proteomes" id="UP000027195">
    <property type="component" value="Unassembled WGS sequence"/>
</dbReference>
<evidence type="ECO:0000256" key="1">
    <source>
        <dbReference type="SAM" id="MobiDB-lite"/>
    </source>
</evidence>
<dbReference type="OrthoDB" id="3231004at2759"/>
<dbReference type="STRING" id="930990.A0A067M3W0"/>
<feature type="region of interest" description="Disordered" evidence="1">
    <location>
        <begin position="1"/>
        <end position="86"/>
    </location>
</feature>
<dbReference type="EMBL" id="KL198146">
    <property type="protein sequence ID" value="KDQ06256.1"/>
    <property type="molecule type" value="Genomic_DNA"/>
</dbReference>
<gene>
    <name evidence="2" type="ORF">BOTBODRAFT_121779</name>
</gene>
<accession>A0A067M3W0</accession>
<protein>
    <submittedName>
        <fullName evidence="2">Uncharacterized protein</fullName>
    </submittedName>
</protein>
<keyword evidence="3" id="KW-1185">Reference proteome</keyword>
<dbReference type="AlphaFoldDB" id="A0A067M3W0"/>
<evidence type="ECO:0000313" key="2">
    <source>
        <dbReference type="EMBL" id="KDQ06256.1"/>
    </source>
</evidence>